<dbReference type="EMBL" id="CDMY01000193">
    <property type="protein sequence ID" value="CEL93822.1"/>
    <property type="molecule type" value="Genomic_DNA"/>
</dbReference>
<gene>
    <name evidence="9" type="ORF">Vbra_20233</name>
</gene>
<keyword evidence="4" id="KW-0408">Iron</keyword>
<feature type="domain" description="Rubredoxin-like" evidence="8">
    <location>
        <begin position="141"/>
        <end position="191"/>
    </location>
</feature>
<keyword evidence="10" id="KW-1185">Reference proteome</keyword>
<keyword evidence="7" id="KW-0732">Signal</keyword>
<evidence type="ECO:0000313" key="9">
    <source>
        <dbReference type="EMBL" id="CEL93822.1"/>
    </source>
</evidence>
<evidence type="ECO:0000256" key="2">
    <source>
        <dbReference type="ARBA" id="ARBA00022723"/>
    </source>
</evidence>
<dbReference type="OrthoDB" id="6379857at2759"/>
<evidence type="ECO:0000256" key="4">
    <source>
        <dbReference type="ARBA" id="ARBA00023004"/>
    </source>
</evidence>
<reference evidence="9 10" key="1">
    <citation type="submission" date="2014-11" db="EMBL/GenBank/DDBJ databases">
        <authorList>
            <person name="Zhu J."/>
            <person name="Qi W."/>
            <person name="Song R."/>
        </authorList>
    </citation>
    <scope>NUCLEOTIDE SEQUENCE [LARGE SCALE GENOMIC DNA]</scope>
</reference>
<proteinExistence type="predicted"/>
<dbReference type="PRINTS" id="PR00163">
    <property type="entry name" value="RUBREDOXIN"/>
</dbReference>
<dbReference type="STRING" id="1169540.A0A0G4EEM1"/>
<evidence type="ECO:0000256" key="7">
    <source>
        <dbReference type="SAM" id="SignalP"/>
    </source>
</evidence>
<accession>A0A0G4EEM1</accession>
<dbReference type="PROSITE" id="PS50903">
    <property type="entry name" value="RUBREDOXIN_LIKE"/>
    <property type="match status" value="1"/>
</dbReference>
<feature type="transmembrane region" description="Helical" evidence="6">
    <location>
        <begin position="218"/>
        <end position="237"/>
    </location>
</feature>
<feature type="compositionally biased region" description="Basic and acidic residues" evidence="5">
    <location>
        <begin position="107"/>
        <end position="117"/>
    </location>
</feature>
<evidence type="ECO:0000256" key="6">
    <source>
        <dbReference type="SAM" id="Phobius"/>
    </source>
</evidence>
<dbReference type="GO" id="GO:0043448">
    <property type="term" value="P:alkane catabolic process"/>
    <property type="evidence" value="ECO:0007669"/>
    <property type="project" value="TreeGrafter"/>
</dbReference>
<keyword evidence="3" id="KW-0249">Electron transport</keyword>
<sequence length="238" mass="25865">MKLISLFVAFIFSCLAQDAWPGLATAAEAFCSSPPCLSLVRPGSQQIRTRRPHHLLFSEPAGASGTVAEKPKASTEQQTATKEATDAAAAAPAPAATEGSGEAEGAAAKEPEIDPRYKGLTPKQIEVLELKEKEKFITESTGDYQCRNCGYVYRWKQGDGIYLKANTKWEDVPTWWKCPNCKAPKNYFNPITRTIAGFADNQGYGIGTNTLTAGQKNVLIFGSLGLFFLLFLSGYLLE</sequence>
<dbReference type="PANTHER" id="PTHR47627:SF1">
    <property type="entry name" value="RUBREDOXIN-1-RELATED"/>
    <property type="match status" value="1"/>
</dbReference>
<keyword evidence="6" id="KW-0472">Membrane</keyword>
<dbReference type="AlphaFoldDB" id="A0A0G4EEM1"/>
<name>A0A0G4EEM1_VITBC</name>
<dbReference type="VEuPathDB" id="CryptoDB:Vbra_20233"/>
<protein>
    <recommendedName>
        <fullName evidence="8">Rubredoxin-like domain-containing protein</fullName>
    </recommendedName>
</protein>
<evidence type="ECO:0000256" key="3">
    <source>
        <dbReference type="ARBA" id="ARBA00022982"/>
    </source>
</evidence>
<keyword evidence="6" id="KW-0812">Transmembrane</keyword>
<dbReference type="GO" id="GO:0005506">
    <property type="term" value="F:iron ion binding"/>
    <property type="evidence" value="ECO:0007669"/>
    <property type="project" value="InterPro"/>
</dbReference>
<evidence type="ECO:0000256" key="5">
    <source>
        <dbReference type="SAM" id="MobiDB-lite"/>
    </source>
</evidence>
<feature type="chain" id="PRO_5005187014" description="Rubredoxin-like domain-containing protein" evidence="7">
    <location>
        <begin position="17"/>
        <end position="238"/>
    </location>
</feature>
<keyword evidence="6" id="KW-1133">Transmembrane helix</keyword>
<dbReference type="InParanoid" id="A0A0G4EEM1"/>
<organism evidence="9 10">
    <name type="scientific">Vitrella brassicaformis (strain CCMP3155)</name>
    <dbReference type="NCBI Taxonomy" id="1169540"/>
    <lineage>
        <taxon>Eukaryota</taxon>
        <taxon>Sar</taxon>
        <taxon>Alveolata</taxon>
        <taxon>Colpodellida</taxon>
        <taxon>Vitrellaceae</taxon>
        <taxon>Vitrella</taxon>
    </lineage>
</organism>
<feature type="signal peptide" evidence="7">
    <location>
        <begin position="1"/>
        <end position="16"/>
    </location>
</feature>
<dbReference type="Gene3D" id="2.20.28.10">
    <property type="match status" value="1"/>
</dbReference>
<evidence type="ECO:0000256" key="1">
    <source>
        <dbReference type="ARBA" id="ARBA00022448"/>
    </source>
</evidence>
<dbReference type="InterPro" id="IPR050526">
    <property type="entry name" value="Rubredoxin_ET"/>
</dbReference>
<dbReference type="GO" id="GO:0009055">
    <property type="term" value="F:electron transfer activity"/>
    <property type="evidence" value="ECO:0007669"/>
    <property type="project" value="TreeGrafter"/>
</dbReference>
<dbReference type="InterPro" id="IPR024935">
    <property type="entry name" value="Rubredoxin_dom"/>
</dbReference>
<keyword evidence="1" id="KW-0813">Transport</keyword>
<dbReference type="CDD" id="cd00730">
    <property type="entry name" value="rubredoxin"/>
    <property type="match status" value="1"/>
</dbReference>
<evidence type="ECO:0000313" key="10">
    <source>
        <dbReference type="Proteomes" id="UP000041254"/>
    </source>
</evidence>
<feature type="compositionally biased region" description="Low complexity" evidence="5">
    <location>
        <begin position="74"/>
        <end position="106"/>
    </location>
</feature>
<keyword evidence="2" id="KW-0479">Metal-binding</keyword>
<feature type="region of interest" description="Disordered" evidence="5">
    <location>
        <begin position="58"/>
        <end position="118"/>
    </location>
</feature>
<dbReference type="PANTHER" id="PTHR47627">
    <property type="entry name" value="RUBREDOXIN"/>
    <property type="match status" value="1"/>
</dbReference>
<dbReference type="SUPFAM" id="SSF57802">
    <property type="entry name" value="Rubredoxin-like"/>
    <property type="match status" value="1"/>
</dbReference>
<dbReference type="Pfam" id="PF00301">
    <property type="entry name" value="Rubredoxin"/>
    <property type="match status" value="1"/>
</dbReference>
<dbReference type="Proteomes" id="UP000041254">
    <property type="component" value="Unassembled WGS sequence"/>
</dbReference>
<dbReference type="InterPro" id="IPR024934">
    <property type="entry name" value="Rubredoxin-like_dom"/>
</dbReference>
<evidence type="ECO:0000259" key="8">
    <source>
        <dbReference type="PROSITE" id="PS50903"/>
    </source>
</evidence>